<comment type="caution">
    <text evidence="2">The sequence shown here is derived from an EMBL/GenBank/DDBJ whole genome shotgun (WGS) entry which is preliminary data.</text>
</comment>
<feature type="transmembrane region" description="Helical" evidence="1">
    <location>
        <begin position="36"/>
        <end position="57"/>
    </location>
</feature>
<proteinExistence type="predicted"/>
<organism evidence="2 3">
    <name type="scientific">Nocardia thailandica</name>
    <dbReference type="NCBI Taxonomy" id="257275"/>
    <lineage>
        <taxon>Bacteria</taxon>
        <taxon>Bacillati</taxon>
        <taxon>Actinomycetota</taxon>
        <taxon>Actinomycetes</taxon>
        <taxon>Mycobacteriales</taxon>
        <taxon>Nocardiaceae</taxon>
        <taxon>Nocardia</taxon>
    </lineage>
</organism>
<evidence type="ECO:0000313" key="2">
    <source>
        <dbReference type="EMBL" id="MFF0546495.1"/>
    </source>
</evidence>
<dbReference type="RefSeq" id="WP_387702837.1">
    <property type="nucleotide sequence ID" value="NZ_JBIAMX010000021.1"/>
</dbReference>
<sequence>MKLWNDWDHAIHAVPFIMATLLFLEAAFYLRESLTVPGVTGVIMGGAALLVGAYSVWKDYF</sequence>
<evidence type="ECO:0000256" key="1">
    <source>
        <dbReference type="SAM" id="Phobius"/>
    </source>
</evidence>
<keyword evidence="1" id="KW-0812">Transmembrane</keyword>
<protein>
    <submittedName>
        <fullName evidence="2">Uncharacterized protein</fullName>
    </submittedName>
</protein>
<keyword evidence="1" id="KW-1133">Transmembrane helix</keyword>
<dbReference type="Proteomes" id="UP001601444">
    <property type="component" value="Unassembled WGS sequence"/>
</dbReference>
<gene>
    <name evidence="2" type="ORF">ACFYTF_27030</name>
</gene>
<name>A0ABW6PWE5_9NOCA</name>
<feature type="transmembrane region" description="Helical" evidence="1">
    <location>
        <begin position="12"/>
        <end position="30"/>
    </location>
</feature>
<dbReference type="EMBL" id="JBIAMX010000021">
    <property type="protein sequence ID" value="MFF0546495.1"/>
    <property type="molecule type" value="Genomic_DNA"/>
</dbReference>
<keyword evidence="1" id="KW-0472">Membrane</keyword>
<evidence type="ECO:0000313" key="3">
    <source>
        <dbReference type="Proteomes" id="UP001601444"/>
    </source>
</evidence>
<keyword evidence="3" id="KW-1185">Reference proteome</keyword>
<accession>A0ABW6PWE5</accession>
<reference evidence="2 3" key="1">
    <citation type="submission" date="2024-10" db="EMBL/GenBank/DDBJ databases">
        <title>The Natural Products Discovery Center: Release of the First 8490 Sequenced Strains for Exploring Actinobacteria Biosynthetic Diversity.</title>
        <authorList>
            <person name="Kalkreuter E."/>
            <person name="Kautsar S.A."/>
            <person name="Yang D."/>
            <person name="Bader C.D."/>
            <person name="Teijaro C.N."/>
            <person name="Fluegel L."/>
            <person name="Davis C.M."/>
            <person name="Simpson J.R."/>
            <person name="Lauterbach L."/>
            <person name="Steele A.D."/>
            <person name="Gui C."/>
            <person name="Meng S."/>
            <person name="Li G."/>
            <person name="Viehrig K."/>
            <person name="Ye F."/>
            <person name="Su P."/>
            <person name="Kiefer A.F."/>
            <person name="Nichols A."/>
            <person name="Cepeda A.J."/>
            <person name="Yan W."/>
            <person name="Fan B."/>
            <person name="Jiang Y."/>
            <person name="Adhikari A."/>
            <person name="Zheng C.-J."/>
            <person name="Schuster L."/>
            <person name="Cowan T.M."/>
            <person name="Smanski M.J."/>
            <person name="Chevrette M.G."/>
            <person name="De Carvalho L.P.S."/>
            <person name="Shen B."/>
        </authorList>
    </citation>
    <scope>NUCLEOTIDE SEQUENCE [LARGE SCALE GENOMIC DNA]</scope>
    <source>
        <strain evidence="2 3">NPDC004045</strain>
    </source>
</reference>